<dbReference type="Pfam" id="PF00786">
    <property type="entry name" value="PBD"/>
    <property type="match status" value="1"/>
</dbReference>
<evidence type="ECO:0000313" key="5">
    <source>
        <dbReference type="EMBL" id="KQK20113.1"/>
    </source>
</evidence>
<feature type="region of interest" description="Disordered" evidence="2">
    <location>
        <begin position="287"/>
        <end position="335"/>
    </location>
</feature>
<dbReference type="STRING" id="15368.I1H260"/>
<dbReference type="OMA" id="HWVVELM"/>
<dbReference type="SUPFAM" id="SSF48350">
    <property type="entry name" value="GTPase activation domain, GAP"/>
    <property type="match status" value="1"/>
</dbReference>
<dbReference type="GO" id="GO:0005096">
    <property type="term" value="F:GTPase activator activity"/>
    <property type="evidence" value="ECO:0007669"/>
    <property type="project" value="UniProtKB-KW"/>
</dbReference>
<dbReference type="Gene3D" id="3.90.810.10">
    <property type="entry name" value="CRIB domain"/>
    <property type="match status" value="1"/>
</dbReference>
<sequence>MGEVALVSNGCGGERKTEERQQGQGQVLELLLAALRKSVVLPCQMADADDPTAAWGMDIGWPTDVRHVAHVTFDRLQGFLGLPVEFQLEIPCHVPSASASVFGVSPESMQCDYDDKGNSVPKILLLMQQRLYSQHGLKAEGIFRINPENSQEEHVREQLNRGVVPDDIDIHCLASLIKAWFRELPEGVLDSLSPEQVLHCNTEEQCVEVAKLLPSTQAALLSWVVELMADVVQEEESNKMNARNVAMVFAPNMTQMSDPLTALMHAVQVMNLLKTLILRTMREREDSEGTYSTFSSSSSLSDELDEVGREDQQDDDNDIGIEKYASDSSQSPKNMDKTVQLKMHSEQLIVSSRRHASFEFRLPYISSSNDDEDASRNDIEEGFLRRLEVSKGSNFFPSSKEAEHLNSSETISGSCKATMQAALS</sequence>
<dbReference type="GO" id="GO:0007165">
    <property type="term" value="P:signal transduction"/>
    <property type="evidence" value="ECO:0007669"/>
    <property type="project" value="InterPro"/>
</dbReference>
<feature type="region of interest" description="Disordered" evidence="2">
    <location>
        <begin position="1"/>
        <end position="20"/>
    </location>
</feature>
<dbReference type="GeneID" id="100829025"/>
<dbReference type="FunCoup" id="I1H260">
    <property type="interactions" value="17"/>
</dbReference>
<dbReference type="OrthoDB" id="185175at2759"/>
<dbReference type="SMART" id="SM00285">
    <property type="entry name" value="PBD"/>
    <property type="match status" value="1"/>
</dbReference>
<dbReference type="PANTHER" id="PTHR23177">
    <property type="entry name" value="MKIAA1688 PROTEIN"/>
    <property type="match status" value="1"/>
</dbReference>
<dbReference type="Gramene" id="KQK20113">
    <property type="protein sequence ID" value="KQK20113"/>
    <property type="gene ID" value="BRADI_1g52540v3"/>
</dbReference>
<organism evidence="6">
    <name type="scientific">Brachypodium distachyon</name>
    <name type="common">Purple false brome</name>
    <name type="synonym">Trachynia distachya</name>
    <dbReference type="NCBI Taxonomy" id="15368"/>
    <lineage>
        <taxon>Eukaryota</taxon>
        <taxon>Viridiplantae</taxon>
        <taxon>Streptophyta</taxon>
        <taxon>Embryophyta</taxon>
        <taxon>Tracheophyta</taxon>
        <taxon>Spermatophyta</taxon>
        <taxon>Magnoliopsida</taxon>
        <taxon>Liliopsida</taxon>
        <taxon>Poales</taxon>
        <taxon>Poaceae</taxon>
        <taxon>BOP clade</taxon>
        <taxon>Pooideae</taxon>
        <taxon>Stipodae</taxon>
        <taxon>Brachypodieae</taxon>
        <taxon>Brachypodium</taxon>
    </lineage>
</organism>
<name>I1H260_BRADI</name>
<dbReference type="HOGENOM" id="CLU_031591_0_1_1"/>
<reference evidence="5 6" key="1">
    <citation type="journal article" date="2010" name="Nature">
        <title>Genome sequencing and analysis of the model grass Brachypodium distachyon.</title>
        <authorList>
            <consortium name="International Brachypodium Initiative"/>
        </authorList>
    </citation>
    <scope>NUCLEOTIDE SEQUENCE [LARGE SCALE GENOMIC DNA]</scope>
    <source>
        <strain evidence="5 6">Bd21</strain>
    </source>
</reference>
<proteinExistence type="predicted"/>
<dbReference type="PROSITE" id="PS50108">
    <property type="entry name" value="CRIB"/>
    <property type="match status" value="1"/>
</dbReference>
<dbReference type="InterPro" id="IPR000095">
    <property type="entry name" value="CRIB_dom"/>
</dbReference>
<dbReference type="PANTHER" id="PTHR23177:SF56">
    <property type="entry name" value="OS07G0408500 PROTEIN"/>
    <property type="match status" value="1"/>
</dbReference>
<dbReference type="EnsemblPlants" id="KQK20113">
    <property type="protein sequence ID" value="KQK20113"/>
    <property type="gene ID" value="BRADI_1g52540v3"/>
</dbReference>
<dbReference type="Proteomes" id="UP000008810">
    <property type="component" value="Chromosome 1"/>
</dbReference>
<dbReference type="SMART" id="SM00324">
    <property type="entry name" value="RhoGAP"/>
    <property type="match status" value="1"/>
</dbReference>
<dbReference type="PROSITE" id="PS50238">
    <property type="entry name" value="RHOGAP"/>
    <property type="match status" value="1"/>
</dbReference>
<dbReference type="FunFam" id="1.10.555.10:FF:000046">
    <property type="entry name" value="Rho GTPase-activating protein 5"/>
    <property type="match status" value="1"/>
</dbReference>
<feature type="domain" description="CRIB" evidence="3">
    <location>
        <begin position="59"/>
        <end position="72"/>
    </location>
</feature>
<dbReference type="InterPro" id="IPR044785">
    <property type="entry name" value="RopGAP1-5"/>
</dbReference>
<evidence type="ECO:0000256" key="2">
    <source>
        <dbReference type="SAM" id="MobiDB-lite"/>
    </source>
</evidence>
<dbReference type="Gene3D" id="1.10.555.10">
    <property type="entry name" value="Rho GTPase activation protein"/>
    <property type="match status" value="1"/>
</dbReference>
<dbReference type="InterPro" id="IPR000198">
    <property type="entry name" value="RhoGAP_dom"/>
</dbReference>
<reference evidence="5" key="2">
    <citation type="submission" date="2017-06" db="EMBL/GenBank/DDBJ databases">
        <title>WGS assembly of Brachypodium distachyon.</title>
        <authorList>
            <consortium name="The International Brachypodium Initiative"/>
            <person name="Lucas S."/>
            <person name="Harmon-Smith M."/>
            <person name="Lail K."/>
            <person name="Tice H."/>
            <person name="Grimwood J."/>
            <person name="Bruce D."/>
            <person name="Barry K."/>
            <person name="Shu S."/>
            <person name="Lindquist E."/>
            <person name="Wang M."/>
            <person name="Pitluck S."/>
            <person name="Vogel J.P."/>
            <person name="Garvin D.F."/>
            <person name="Mockler T.C."/>
            <person name="Schmutz J."/>
            <person name="Rokhsar D."/>
            <person name="Bevan M.W."/>
        </authorList>
    </citation>
    <scope>NUCLEOTIDE SEQUENCE</scope>
    <source>
        <strain evidence="5">Bd21</strain>
    </source>
</reference>
<evidence type="ECO:0000313" key="7">
    <source>
        <dbReference type="Proteomes" id="UP000008810"/>
    </source>
</evidence>
<feature type="domain" description="Rho-GAP" evidence="4">
    <location>
        <begin position="107"/>
        <end position="285"/>
    </location>
</feature>
<evidence type="ECO:0000256" key="1">
    <source>
        <dbReference type="ARBA" id="ARBA00022468"/>
    </source>
</evidence>
<dbReference type="CDD" id="cd00159">
    <property type="entry name" value="RhoGAP"/>
    <property type="match status" value="1"/>
</dbReference>
<dbReference type="EMBL" id="CM000880">
    <property type="protein sequence ID" value="KQK20113.1"/>
    <property type="molecule type" value="Genomic_DNA"/>
</dbReference>
<feature type="region of interest" description="Disordered" evidence="2">
    <location>
        <begin position="397"/>
        <end position="424"/>
    </location>
</feature>
<dbReference type="InterPro" id="IPR008936">
    <property type="entry name" value="Rho_GTPase_activation_prot"/>
</dbReference>
<keyword evidence="7" id="KW-1185">Reference proteome</keyword>
<dbReference type="KEGG" id="bdi:100829025"/>
<keyword evidence="1" id="KW-0343">GTPase activation</keyword>
<protein>
    <recommendedName>
        <fullName evidence="8">Rho-GAP domain-containing protein</fullName>
    </recommendedName>
</protein>
<feature type="compositionally biased region" description="Polar residues" evidence="2">
    <location>
        <begin position="407"/>
        <end position="424"/>
    </location>
</feature>
<dbReference type="CDD" id="cd00132">
    <property type="entry name" value="CRIB"/>
    <property type="match status" value="1"/>
</dbReference>
<evidence type="ECO:0000259" key="4">
    <source>
        <dbReference type="PROSITE" id="PS50238"/>
    </source>
</evidence>
<dbReference type="AlphaFoldDB" id="I1H260"/>
<gene>
    <name evidence="6" type="primary">LOC100829025</name>
    <name evidence="5" type="ORF">BRADI_1g52540v3</name>
</gene>
<evidence type="ECO:0000259" key="3">
    <source>
        <dbReference type="PROSITE" id="PS50108"/>
    </source>
</evidence>
<accession>I1H260</accession>
<reference evidence="6" key="3">
    <citation type="submission" date="2018-08" db="UniProtKB">
        <authorList>
            <consortium name="EnsemblPlants"/>
        </authorList>
    </citation>
    <scope>IDENTIFICATION</scope>
    <source>
        <strain evidence="6">cv. Bd21</strain>
    </source>
</reference>
<evidence type="ECO:0008006" key="8">
    <source>
        <dbReference type="Google" id="ProtNLM"/>
    </source>
</evidence>
<dbReference type="eggNOG" id="KOG4270">
    <property type="taxonomic scope" value="Eukaryota"/>
</dbReference>
<evidence type="ECO:0000313" key="6">
    <source>
        <dbReference type="EnsemblPlants" id="KQK20113"/>
    </source>
</evidence>
<dbReference type="InterPro" id="IPR036936">
    <property type="entry name" value="CRIB_dom_sf"/>
</dbReference>
<dbReference type="Pfam" id="PF00620">
    <property type="entry name" value="RhoGAP"/>
    <property type="match status" value="1"/>
</dbReference>